<feature type="compositionally biased region" description="Basic and acidic residues" evidence="1">
    <location>
        <begin position="398"/>
        <end position="407"/>
    </location>
</feature>
<dbReference type="EMBL" id="CH933814">
    <property type="protein sequence ID" value="EDW05719.1"/>
    <property type="molecule type" value="Genomic_DNA"/>
</dbReference>
<feature type="region of interest" description="Disordered" evidence="1">
    <location>
        <begin position="455"/>
        <end position="497"/>
    </location>
</feature>
<dbReference type="Proteomes" id="UP000009192">
    <property type="component" value="Unassembled WGS sequence"/>
</dbReference>
<gene>
    <name evidence="2" type="primary">Dmoj\GI11188</name>
    <name evidence="2" type="ORF">Dmoj_GI11188</name>
</gene>
<dbReference type="OMA" id="RPFEVTK"/>
<reference evidence="2 3" key="1">
    <citation type="journal article" date="2007" name="Nature">
        <title>Evolution of genes and genomes on the Drosophila phylogeny.</title>
        <authorList>
            <consortium name="Drosophila 12 Genomes Consortium"/>
            <person name="Clark A.G."/>
            <person name="Eisen M.B."/>
            <person name="Smith D.R."/>
            <person name="Bergman C.M."/>
            <person name="Oliver B."/>
            <person name="Markow T.A."/>
            <person name="Kaufman T.C."/>
            <person name="Kellis M."/>
            <person name="Gelbart W."/>
            <person name="Iyer V.N."/>
            <person name="Pollard D.A."/>
            <person name="Sackton T.B."/>
            <person name="Larracuente A.M."/>
            <person name="Singh N.D."/>
            <person name="Abad J.P."/>
            <person name="Abt D.N."/>
            <person name="Adryan B."/>
            <person name="Aguade M."/>
            <person name="Akashi H."/>
            <person name="Anderson W.W."/>
            <person name="Aquadro C.F."/>
            <person name="Ardell D.H."/>
            <person name="Arguello R."/>
            <person name="Artieri C.G."/>
            <person name="Barbash D.A."/>
            <person name="Barker D."/>
            <person name="Barsanti P."/>
            <person name="Batterham P."/>
            <person name="Batzoglou S."/>
            <person name="Begun D."/>
            <person name="Bhutkar A."/>
            <person name="Blanco E."/>
            <person name="Bosak S.A."/>
            <person name="Bradley R.K."/>
            <person name="Brand A.D."/>
            <person name="Brent M.R."/>
            <person name="Brooks A.N."/>
            <person name="Brown R.H."/>
            <person name="Butlin R.K."/>
            <person name="Caggese C."/>
            <person name="Calvi B.R."/>
            <person name="Bernardo de Carvalho A."/>
            <person name="Caspi A."/>
            <person name="Castrezana S."/>
            <person name="Celniker S.E."/>
            <person name="Chang J.L."/>
            <person name="Chapple C."/>
            <person name="Chatterji S."/>
            <person name="Chinwalla A."/>
            <person name="Civetta A."/>
            <person name="Clifton S.W."/>
            <person name="Comeron J.M."/>
            <person name="Costello J.C."/>
            <person name="Coyne J.A."/>
            <person name="Daub J."/>
            <person name="David R.G."/>
            <person name="Delcher A.L."/>
            <person name="Delehaunty K."/>
            <person name="Do C.B."/>
            <person name="Ebling H."/>
            <person name="Edwards K."/>
            <person name="Eickbush T."/>
            <person name="Evans J.D."/>
            <person name="Filipski A."/>
            <person name="Findeiss S."/>
            <person name="Freyhult E."/>
            <person name="Fulton L."/>
            <person name="Fulton R."/>
            <person name="Garcia A.C."/>
            <person name="Gardiner A."/>
            <person name="Garfield D.A."/>
            <person name="Garvin B.E."/>
            <person name="Gibson G."/>
            <person name="Gilbert D."/>
            <person name="Gnerre S."/>
            <person name="Godfrey J."/>
            <person name="Good R."/>
            <person name="Gotea V."/>
            <person name="Gravely B."/>
            <person name="Greenberg A.J."/>
            <person name="Griffiths-Jones S."/>
            <person name="Gross S."/>
            <person name="Guigo R."/>
            <person name="Gustafson E.A."/>
            <person name="Haerty W."/>
            <person name="Hahn M.W."/>
            <person name="Halligan D.L."/>
            <person name="Halpern A.L."/>
            <person name="Halter G.M."/>
            <person name="Han M.V."/>
            <person name="Heger A."/>
            <person name="Hillier L."/>
            <person name="Hinrichs A.S."/>
            <person name="Holmes I."/>
            <person name="Hoskins R.A."/>
            <person name="Hubisz M.J."/>
            <person name="Hultmark D."/>
            <person name="Huntley M.A."/>
            <person name="Jaffe D.B."/>
            <person name="Jagadeeshan S."/>
            <person name="Jeck W.R."/>
            <person name="Johnson J."/>
            <person name="Jones C.D."/>
            <person name="Jordan W.C."/>
            <person name="Karpen G.H."/>
            <person name="Kataoka E."/>
            <person name="Keightley P.D."/>
            <person name="Kheradpour P."/>
            <person name="Kirkness E.F."/>
            <person name="Koerich L.B."/>
            <person name="Kristiansen K."/>
            <person name="Kudrna D."/>
            <person name="Kulathinal R.J."/>
            <person name="Kumar S."/>
            <person name="Kwok R."/>
            <person name="Lander E."/>
            <person name="Langley C.H."/>
            <person name="Lapoint R."/>
            <person name="Lazzaro B.P."/>
            <person name="Lee S.J."/>
            <person name="Levesque L."/>
            <person name="Li R."/>
            <person name="Lin C.F."/>
            <person name="Lin M.F."/>
            <person name="Lindblad-Toh K."/>
            <person name="Llopart A."/>
            <person name="Long M."/>
            <person name="Low L."/>
            <person name="Lozovsky E."/>
            <person name="Lu J."/>
            <person name="Luo M."/>
            <person name="Machado C.A."/>
            <person name="Makalowski W."/>
            <person name="Marzo M."/>
            <person name="Matsuda M."/>
            <person name="Matzkin L."/>
            <person name="McAllister B."/>
            <person name="McBride C.S."/>
            <person name="McKernan B."/>
            <person name="McKernan K."/>
            <person name="Mendez-Lago M."/>
            <person name="Minx P."/>
            <person name="Mollenhauer M.U."/>
            <person name="Montooth K."/>
            <person name="Mount S.M."/>
            <person name="Mu X."/>
            <person name="Myers E."/>
            <person name="Negre B."/>
            <person name="Newfeld S."/>
            <person name="Nielsen R."/>
            <person name="Noor M.A."/>
            <person name="O'Grady P."/>
            <person name="Pachter L."/>
            <person name="Papaceit M."/>
            <person name="Parisi M.J."/>
            <person name="Parisi M."/>
            <person name="Parts L."/>
            <person name="Pedersen J.S."/>
            <person name="Pesole G."/>
            <person name="Phillippy A.M."/>
            <person name="Ponting C.P."/>
            <person name="Pop M."/>
            <person name="Porcelli D."/>
            <person name="Powell J.R."/>
            <person name="Prohaska S."/>
            <person name="Pruitt K."/>
            <person name="Puig M."/>
            <person name="Quesneville H."/>
            <person name="Ram K.R."/>
            <person name="Rand D."/>
            <person name="Rasmussen M.D."/>
            <person name="Reed L.K."/>
            <person name="Reenan R."/>
            <person name="Reily A."/>
            <person name="Remington K.A."/>
            <person name="Rieger T.T."/>
            <person name="Ritchie M.G."/>
            <person name="Robin C."/>
            <person name="Rogers Y.H."/>
            <person name="Rohde C."/>
            <person name="Rozas J."/>
            <person name="Rubenfield M.J."/>
            <person name="Ruiz A."/>
            <person name="Russo S."/>
            <person name="Salzberg S.L."/>
            <person name="Sanchez-Gracia A."/>
            <person name="Saranga D.J."/>
            <person name="Sato H."/>
            <person name="Schaeffer S.W."/>
            <person name="Schatz M.C."/>
            <person name="Schlenke T."/>
            <person name="Schwartz R."/>
            <person name="Segarra C."/>
            <person name="Singh R.S."/>
            <person name="Sirot L."/>
            <person name="Sirota M."/>
            <person name="Sisneros N.B."/>
            <person name="Smith C.D."/>
            <person name="Smith T.F."/>
            <person name="Spieth J."/>
            <person name="Stage D.E."/>
            <person name="Stark A."/>
            <person name="Stephan W."/>
            <person name="Strausberg R.L."/>
            <person name="Strempel S."/>
            <person name="Sturgill D."/>
            <person name="Sutton G."/>
            <person name="Sutton G.G."/>
            <person name="Tao W."/>
            <person name="Teichmann S."/>
            <person name="Tobari Y.N."/>
            <person name="Tomimura Y."/>
            <person name="Tsolas J.M."/>
            <person name="Valente V.L."/>
            <person name="Venter E."/>
            <person name="Venter J.C."/>
            <person name="Vicario S."/>
            <person name="Vieira F.G."/>
            <person name="Vilella A.J."/>
            <person name="Villasante A."/>
            <person name="Walenz B."/>
            <person name="Wang J."/>
            <person name="Wasserman M."/>
            <person name="Watts T."/>
            <person name="Wilson D."/>
            <person name="Wilson R.K."/>
            <person name="Wing R.A."/>
            <person name="Wolfner M.F."/>
            <person name="Wong A."/>
            <person name="Wong G.K."/>
            <person name="Wu C.I."/>
            <person name="Wu G."/>
            <person name="Yamamoto D."/>
            <person name="Yang H.P."/>
            <person name="Yang S.P."/>
            <person name="Yorke J.A."/>
            <person name="Yoshida K."/>
            <person name="Zdobnov E."/>
            <person name="Zhang P."/>
            <person name="Zhang Y."/>
            <person name="Zimin A.V."/>
            <person name="Baldwin J."/>
            <person name="Abdouelleil A."/>
            <person name="Abdulkadir J."/>
            <person name="Abebe A."/>
            <person name="Abera B."/>
            <person name="Abreu J."/>
            <person name="Acer S.C."/>
            <person name="Aftuck L."/>
            <person name="Alexander A."/>
            <person name="An P."/>
            <person name="Anderson E."/>
            <person name="Anderson S."/>
            <person name="Arachi H."/>
            <person name="Azer M."/>
            <person name="Bachantsang P."/>
            <person name="Barry A."/>
            <person name="Bayul T."/>
            <person name="Berlin A."/>
            <person name="Bessette D."/>
            <person name="Bloom T."/>
            <person name="Blye J."/>
            <person name="Boguslavskiy L."/>
            <person name="Bonnet C."/>
            <person name="Boukhgalter B."/>
            <person name="Bourzgui I."/>
            <person name="Brown A."/>
            <person name="Cahill P."/>
            <person name="Channer S."/>
            <person name="Cheshatsang Y."/>
            <person name="Chuda L."/>
            <person name="Citroen M."/>
            <person name="Collymore A."/>
            <person name="Cooke P."/>
            <person name="Costello M."/>
            <person name="D'Aco K."/>
            <person name="Daza R."/>
            <person name="De Haan G."/>
            <person name="DeGray S."/>
            <person name="DeMaso C."/>
            <person name="Dhargay N."/>
            <person name="Dooley K."/>
            <person name="Dooley E."/>
            <person name="Doricent M."/>
            <person name="Dorje P."/>
            <person name="Dorjee K."/>
            <person name="Dupes A."/>
            <person name="Elong R."/>
            <person name="Falk J."/>
            <person name="Farina A."/>
            <person name="Faro S."/>
            <person name="Ferguson D."/>
            <person name="Fisher S."/>
            <person name="Foley C.D."/>
            <person name="Franke A."/>
            <person name="Friedrich D."/>
            <person name="Gadbois L."/>
            <person name="Gearin G."/>
            <person name="Gearin C.R."/>
            <person name="Giannoukos G."/>
            <person name="Goode T."/>
            <person name="Graham J."/>
            <person name="Grandbois E."/>
            <person name="Grewal S."/>
            <person name="Gyaltsen K."/>
            <person name="Hafez N."/>
            <person name="Hagos B."/>
            <person name="Hall J."/>
            <person name="Henson C."/>
            <person name="Hollinger A."/>
            <person name="Honan T."/>
            <person name="Huard M.D."/>
            <person name="Hughes L."/>
            <person name="Hurhula B."/>
            <person name="Husby M.E."/>
            <person name="Kamat A."/>
            <person name="Kanga B."/>
            <person name="Kashin S."/>
            <person name="Khazanovich D."/>
            <person name="Kisner P."/>
            <person name="Lance K."/>
            <person name="Lara M."/>
            <person name="Lee W."/>
            <person name="Lennon N."/>
            <person name="Letendre F."/>
            <person name="LeVine R."/>
            <person name="Lipovsky A."/>
            <person name="Liu X."/>
            <person name="Liu J."/>
            <person name="Liu S."/>
            <person name="Lokyitsang T."/>
            <person name="Lokyitsang Y."/>
            <person name="Lubonja R."/>
            <person name="Lui A."/>
            <person name="MacDonald P."/>
            <person name="Magnisalis V."/>
            <person name="Maru K."/>
            <person name="Matthews C."/>
            <person name="McCusker W."/>
            <person name="McDonough S."/>
            <person name="Mehta T."/>
            <person name="Meldrim J."/>
            <person name="Meneus L."/>
            <person name="Mihai O."/>
            <person name="Mihalev A."/>
            <person name="Mihova T."/>
            <person name="Mittelman R."/>
            <person name="Mlenga V."/>
            <person name="Montmayeur A."/>
            <person name="Mulrain L."/>
            <person name="Navidi A."/>
            <person name="Naylor J."/>
            <person name="Negash T."/>
            <person name="Nguyen T."/>
            <person name="Nguyen N."/>
            <person name="Nicol R."/>
            <person name="Norbu C."/>
            <person name="Norbu N."/>
            <person name="Novod N."/>
            <person name="O'Neill B."/>
            <person name="Osman S."/>
            <person name="Markiewicz E."/>
            <person name="Oyono O.L."/>
            <person name="Patti C."/>
            <person name="Phunkhang P."/>
            <person name="Pierre F."/>
            <person name="Priest M."/>
            <person name="Raghuraman S."/>
            <person name="Rege F."/>
            <person name="Reyes R."/>
            <person name="Rise C."/>
            <person name="Rogov P."/>
            <person name="Ross K."/>
            <person name="Ryan E."/>
            <person name="Settipalli S."/>
            <person name="Shea T."/>
            <person name="Sherpa N."/>
            <person name="Shi L."/>
            <person name="Shih D."/>
            <person name="Sparrow T."/>
            <person name="Spaulding J."/>
            <person name="Stalker J."/>
            <person name="Stange-Thomann N."/>
            <person name="Stavropoulos S."/>
            <person name="Stone C."/>
            <person name="Strader C."/>
            <person name="Tesfaye S."/>
            <person name="Thomson T."/>
            <person name="Thoulutsang Y."/>
            <person name="Thoulutsang D."/>
            <person name="Topham K."/>
            <person name="Topping I."/>
            <person name="Tsamla T."/>
            <person name="Vassiliev H."/>
            <person name="Vo A."/>
            <person name="Wangchuk T."/>
            <person name="Wangdi T."/>
            <person name="Weiand M."/>
            <person name="Wilkinson J."/>
            <person name="Wilson A."/>
            <person name="Yadav S."/>
            <person name="Young G."/>
            <person name="Yu Q."/>
            <person name="Zembek L."/>
            <person name="Zhong D."/>
            <person name="Zimmer A."/>
            <person name="Zwirko Z."/>
            <person name="Jaffe D.B."/>
            <person name="Alvarez P."/>
            <person name="Brockman W."/>
            <person name="Butler J."/>
            <person name="Chin C."/>
            <person name="Gnerre S."/>
            <person name="Grabherr M."/>
            <person name="Kleber M."/>
            <person name="Mauceli E."/>
            <person name="MacCallum I."/>
        </authorList>
    </citation>
    <scope>NUCLEOTIDE SEQUENCE [LARGE SCALE GENOMIC DNA]</scope>
    <source>
        <strain evidence="3">Tucson 15081-1352.22</strain>
    </source>
</reference>
<feature type="compositionally biased region" description="Polar residues" evidence="1">
    <location>
        <begin position="462"/>
        <end position="494"/>
    </location>
</feature>
<feature type="region of interest" description="Disordered" evidence="1">
    <location>
        <begin position="223"/>
        <end position="249"/>
    </location>
</feature>
<feature type="region of interest" description="Disordered" evidence="1">
    <location>
        <begin position="1"/>
        <end position="23"/>
    </location>
</feature>
<dbReference type="InParanoid" id="B4L7K6"/>
<evidence type="ECO:0000313" key="3">
    <source>
        <dbReference type="Proteomes" id="UP000009192"/>
    </source>
</evidence>
<feature type="compositionally biased region" description="Polar residues" evidence="1">
    <location>
        <begin position="596"/>
        <end position="610"/>
    </location>
</feature>
<feature type="compositionally biased region" description="Low complexity" evidence="1">
    <location>
        <begin position="579"/>
        <end position="592"/>
    </location>
</feature>
<feature type="compositionally biased region" description="Basic and acidic residues" evidence="1">
    <location>
        <begin position="689"/>
        <end position="705"/>
    </location>
</feature>
<feature type="compositionally biased region" description="Low complexity" evidence="1">
    <location>
        <begin position="651"/>
        <end position="664"/>
    </location>
</feature>
<feature type="region of interest" description="Disordered" evidence="1">
    <location>
        <begin position="632"/>
        <end position="670"/>
    </location>
</feature>
<protein>
    <submittedName>
        <fullName evidence="2">Uncharacterized protein</fullName>
    </submittedName>
</protein>
<feature type="region of interest" description="Disordered" evidence="1">
    <location>
        <begin position="384"/>
        <end position="428"/>
    </location>
</feature>
<keyword evidence="3" id="KW-1185">Reference proteome</keyword>
<feature type="region of interest" description="Disordered" evidence="1">
    <location>
        <begin position="687"/>
        <end position="735"/>
    </location>
</feature>
<feature type="compositionally biased region" description="Polar residues" evidence="1">
    <location>
        <begin position="384"/>
        <end position="394"/>
    </location>
</feature>
<dbReference type="KEGG" id="dmo:Dmoj_GI11188"/>
<sequence length="1059" mass="119239">MNPGGDRVKPSKAGSRRRTQTQIKERKEVEEILGMIYSESSAAGFSGNLISSETRILDRLETVTFPGRYVTRVLTVRPFEVTKRFVRPQITFSKGSEPNADSVLNKLFGITNLESLLLLITPTEEPSEKHIVHGFAIDGERHLGVTSLTTDEKDLLVYTQRPDNYTIVFCSSYVALEDAFKKTEIRNRIFEITISRPTKPIIVNYDGDEVSLSIRVFKPRKELPPLPKKKKSSKAAQRSPQLPVDLASARGLRHRPRCISMLQNNVMAKSLAANRMPLVETPDIGPLGRPKPSKTIIKANTEMQLGKHRAQSNSRTHLEMSPPQPNQADRTNAMLHKKGKARTQLQMSSGSRNEPMICTHSEMNTRMDYGRGRTNIGFNSGASVDRNSAWQRNSPGDLRSKMMDKSPARSRTVSPQVCNNADNRPLNNKNYLAMRNDLGERPSAGKCSSLINVAKPREESVGRSQSNSAMTRRNSEETVNSRNDSIENRTQSLGPITAGSDKLKKLFKNRTFSTLAPTRRRNSPDTFKNFNAKYRDYGDKKLKVLMKPRSKTPLFQDSSISSCRCLPQEDSVIVVSPPRSSVMVTDSGSSSGKTPGPTQAHSHISITSSDIGFRTPTAITSKEVIRERHYPLPTGDAAWSSPTSERNDIESSIYSSSGNSSSRTDSPRVDVRIEDDYDDSLMSLSNLQRNEDRHGTTLHQEELRSVDGLPPPAPRKMADLPQHQADNGNGPTVSAPKRRIFMTEIDKSKMLERERLWNCANPKQRAAFTDGTKRPRIARHVLQKKPSTVNDNIKVLYNPHPLQESDGDISESSDVSSTLNFETSQSIVTAKSSEFERVLEPVQVPEHYSARAHEHLKTKLRRMTAKQAFENLGRLVQKINSRSIPQNRQLLRFFRLAVLLEIKMFVRLETYWGMPPTIDPRCRLECYMFDDRNEFVLSIGLLCKQLNIFCELFPTVKENIRYVDNALQLTMMPRGLTDFLQTLMTTLGAEKIFKILAEMIYGIMQPKATLLALAHANQTKINESDQTDQELVDPEHNSILEMEEALQKLNTEFDTVALD</sequence>
<proteinExistence type="predicted"/>
<organism evidence="2 3">
    <name type="scientific">Drosophila mojavensis</name>
    <name type="common">Fruit fly</name>
    <dbReference type="NCBI Taxonomy" id="7230"/>
    <lineage>
        <taxon>Eukaryota</taxon>
        <taxon>Metazoa</taxon>
        <taxon>Ecdysozoa</taxon>
        <taxon>Arthropoda</taxon>
        <taxon>Hexapoda</taxon>
        <taxon>Insecta</taxon>
        <taxon>Pterygota</taxon>
        <taxon>Neoptera</taxon>
        <taxon>Endopterygota</taxon>
        <taxon>Diptera</taxon>
        <taxon>Brachycera</taxon>
        <taxon>Muscomorpha</taxon>
        <taxon>Ephydroidea</taxon>
        <taxon>Drosophilidae</taxon>
        <taxon>Drosophila</taxon>
    </lineage>
</organism>
<accession>B4L7K6</accession>
<feature type="compositionally biased region" description="Polar residues" evidence="1">
    <location>
        <begin position="409"/>
        <end position="428"/>
    </location>
</feature>
<dbReference type="OrthoDB" id="7871837at2759"/>
<dbReference type="HOGENOM" id="CLU_289557_0_0_1"/>
<dbReference type="eggNOG" id="ENOG502TC2W">
    <property type="taxonomic scope" value="Eukaryota"/>
</dbReference>
<name>B4L7K6_DROMO</name>
<dbReference type="AlphaFoldDB" id="B4L7K6"/>
<feature type="region of interest" description="Disordered" evidence="1">
    <location>
        <begin position="579"/>
        <end position="612"/>
    </location>
</feature>
<evidence type="ECO:0000313" key="2">
    <source>
        <dbReference type="EMBL" id="EDW05719.1"/>
    </source>
</evidence>
<evidence type="ECO:0000256" key="1">
    <source>
        <dbReference type="SAM" id="MobiDB-lite"/>
    </source>
</evidence>